<keyword evidence="3" id="KW-0050">Antiport</keyword>
<evidence type="ECO:0000256" key="2">
    <source>
        <dbReference type="ARBA" id="ARBA00022448"/>
    </source>
</evidence>
<protein>
    <submittedName>
        <fullName evidence="6">Cation:proton antiporter</fullName>
    </submittedName>
</protein>
<evidence type="ECO:0000256" key="5">
    <source>
        <dbReference type="SAM" id="Phobius"/>
    </source>
</evidence>
<feature type="transmembrane region" description="Helical" evidence="5">
    <location>
        <begin position="55"/>
        <end position="78"/>
    </location>
</feature>
<keyword evidence="5" id="KW-0812">Transmembrane</keyword>
<feature type="transmembrane region" description="Helical" evidence="5">
    <location>
        <begin position="366"/>
        <end position="387"/>
    </location>
</feature>
<dbReference type="RefSeq" id="WP_380583774.1">
    <property type="nucleotide sequence ID" value="NZ_JBHSQJ010000064.1"/>
</dbReference>
<comment type="subcellular location">
    <subcellularLocation>
        <location evidence="1">Cell membrane</location>
        <topology evidence="1">Multi-pass membrane protein</topology>
    </subcellularLocation>
</comment>
<evidence type="ECO:0000256" key="4">
    <source>
        <dbReference type="ARBA" id="ARBA00023065"/>
    </source>
</evidence>
<feature type="transmembrane region" description="Helical" evidence="5">
    <location>
        <begin position="120"/>
        <end position="143"/>
    </location>
</feature>
<dbReference type="EMBL" id="JBHSQJ010000064">
    <property type="protein sequence ID" value="MFC5908667.1"/>
    <property type="molecule type" value="Genomic_DNA"/>
</dbReference>
<dbReference type="Gene3D" id="1.20.1530.20">
    <property type="match status" value="1"/>
</dbReference>
<comment type="caution">
    <text evidence="6">The sequence shown here is derived from an EMBL/GenBank/DDBJ whole genome shotgun (WGS) entry which is preliminary data.</text>
</comment>
<feature type="transmembrane region" description="Helical" evidence="5">
    <location>
        <begin position="247"/>
        <end position="266"/>
    </location>
</feature>
<keyword evidence="2" id="KW-0813">Transport</keyword>
<dbReference type="PANTHER" id="PTHR32507">
    <property type="entry name" value="NA(+)/H(+) ANTIPORTER 1"/>
    <property type="match status" value="1"/>
</dbReference>
<feature type="transmembrane region" description="Helical" evidence="5">
    <location>
        <begin position="90"/>
        <end position="114"/>
    </location>
</feature>
<feature type="transmembrane region" description="Helical" evidence="5">
    <location>
        <begin position="299"/>
        <end position="322"/>
    </location>
</feature>
<sequence>MTSQQILAGAGLSIVLAVGSQVLAARLRLPAIILLLPVGFTAGALVPQVRPSNLIGPSFAPMVSLAVAVILYDAGLELDLRRLTGPLRRIVVRLVTVGTLVTWIGAALAAAPLLDLSGDAAAMLGAILVVSGPTVVGPLLAFVRPERRVRQLLTWEGSLIDVVGGLLGALVFHALSGHVNAGLWHALGSLLLSASVGVGGGLLGIGVLWLLLVRMDLGEILGTTVQLAAVVGIAGGCDALREDAGLVSANLMGVAVASLPAFAATVRRPFFQTLVSLVVGLLFISISASVTPASLRHVVLPSLALVAVLVLALRPLVARLATLRTDLTGGEWRFLGWMAPRGIVAASTAATFSTELADRGVAGAERILPATFVVIVATVCVYGLTAVPVARRLGVVRPAAARPLLVGDAPWVIGLACAIRETGIEPLLWSSSPEQHARAAEHGLELLPGDLLGALGEEEAEELGLTAVLLLSDQAEVNALAATLLGEGGLAVFRLQDPPGGLPVAPAHTAGRLLFSPGVRAGMLAAGRTLVQPAVSPMPRAARLLFAVDGAGRLLPATTDGPPPRLGEGWAVILLP</sequence>
<feature type="transmembrane region" description="Helical" evidence="5">
    <location>
        <begin position="31"/>
        <end position="49"/>
    </location>
</feature>
<proteinExistence type="predicted"/>
<evidence type="ECO:0000313" key="7">
    <source>
        <dbReference type="Proteomes" id="UP001596174"/>
    </source>
</evidence>
<reference evidence="7" key="1">
    <citation type="journal article" date="2019" name="Int. J. Syst. Evol. Microbiol.">
        <title>The Global Catalogue of Microorganisms (GCM) 10K type strain sequencing project: providing services to taxonomists for standard genome sequencing and annotation.</title>
        <authorList>
            <consortium name="The Broad Institute Genomics Platform"/>
            <consortium name="The Broad Institute Genome Sequencing Center for Infectious Disease"/>
            <person name="Wu L."/>
            <person name="Ma J."/>
        </authorList>
    </citation>
    <scope>NUCLEOTIDE SEQUENCE [LARGE SCALE GENOMIC DNA]</scope>
    <source>
        <strain evidence="7">JCM 4816</strain>
    </source>
</reference>
<keyword evidence="4" id="KW-0406">Ion transport</keyword>
<dbReference type="PANTHER" id="PTHR32507:SF0">
    <property type="entry name" value="NA(+)_H(+) ANTIPORTER 2-RELATED"/>
    <property type="match status" value="1"/>
</dbReference>
<keyword evidence="7" id="KW-1185">Reference proteome</keyword>
<evidence type="ECO:0000256" key="1">
    <source>
        <dbReference type="ARBA" id="ARBA00004651"/>
    </source>
</evidence>
<feature type="transmembrane region" description="Helical" evidence="5">
    <location>
        <begin position="220"/>
        <end position="241"/>
    </location>
</feature>
<dbReference type="InterPro" id="IPR038770">
    <property type="entry name" value="Na+/solute_symporter_sf"/>
</dbReference>
<keyword evidence="5" id="KW-0472">Membrane</keyword>
<dbReference type="Proteomes" id="UP001596174">
    <property type="component" value="Unassembled WGS sequence"/>
</dbReference>
<feature type="transmembrane region" description="Helical" evidence="5">
    <location>
        <begin position="273"/>
        <end position="293"/>
    </location>
</feature>
<feature type="transmembrane region" description="Helical" evidence="5">
    <location>
        <begin position="6"/>
        <end position="24"/>
    </location>
</feature>
<evidence type="ECO:0000256" key="3">
    <source>
        <dbReference type="ARBA" id="ARBA00022449"/>
    </source>
</evidence>
<name>A0ABW1G3A3_9ACTN</name>
<gene>
    <name evidence="6" type="ORF">ACFP3V_15775</name>
</gene>
<evidence type="ECO:0000313" key="6">
    <source>
        <dbReference type="EMBL" id="MFC5908667.1"/>
    </source>
</evidence>
<accession>A0ABW1G3A3</accession>
<organism evidence="6 7">
    <name type="scientific">Streptacidiphilus monticola</name>
    <dbReference type="NCBI Taxonomy" id="2161674"/>
    <lineage>
        <taxon>Bacteria</taxon>
        <taxon>Bacillati</taxon>
        <taxon>Actinomycetota</taxon>
        <taxon>Actinomycetes</taxon>
        <taxon>Kitasatosporales</taxon>
        <taxon>Streptomycetaceae</taxon>
        <taxon>Streptacidiphilus</taxon>
    </lineage>
</organism>
<keyword evidence="5" id="KW-1133">Transmembrane helix</keyword>
<feature type="transmembrane region" description="Helical" evidence="5">
    <location>
        <begin position="155"/>
        <end position="175"/>
    </location>
</feature>
<feature type="transmembrane region" description="Helical" evidence="5">
    <location>
        <begin position="187"/>
        <end position="213"/>
    </location>
</feature>